<feature type="region of interest" description="Disordered" evidence="1">
    <location>
        <begin position="150"/>
        <end position="169"/>
    </location>
</feature>
<dbReference type="EMBL" id="KL142388">
    <property type="protein sequence ID" value="KDR72541.1"/>
    <property type="molecule type" value="Genomic_DNA"/>
</dbReference>
<accession>A0A067SNS3</accession>
<dbReference type="Proteomes" id="UP000027222">
    <property type="component" value="Unassembled WGS sequence"/>
</dbReference>
<name>A0A067SNS3_GALM3</name>
<evidence type="ECO:0000313" key="2">
    <source>
        <dbReference type="EMBL" id="KDR72541.1"/>
    </source>
</evidence>
<protein>
    <recommendedName>
        <fullName evidence="4">FIST domain-containing protein</fullName>
    </recommendedName>
</protein>
<evidence type="ECO:0000256" key="1">
    <source>
        <dbReference type="SAM" id="MobiDB-lite"/>
    </source>
</evidence>
<feature type="region of interest" description="Disordered" evidence="1">
    <location>
        <begin position="436"/>
        <end position="456"/>
    </location>
</feature>
<dbReference type="AlphaFoldDB" id="A0A067SNS3"/>
<reference evidence="3" key="1">
    <citation type="journal article" date="2014" name="Proc. Natl. Acad. Sci. U.S.A.">
        <title>Extensive sampling of basidiomycete genomes demonstrates inadequacy of the white-rot/brown-rot paradigm for wood decay fungi.</title>
        <authorList>
            <person name="Riley R."/>
            <person name="Salamov A.A."/>
            <person name="Brown D.W."/>
            <person name="Nagy L.G."/>
            <person name="Floudas D."/>
            <person name="Held B.W."/>
            <person name="Levasseur A."/>
            <person name="Lombard V."/>
            <person name="Morin E."/>
            <person name="Otillar R."/>
            <person name="Lindquist E.A."/>
            <person name="Sun H."/>
            <person name="LaButti K.M."/>
            <person name="Schmutz J."/>
            <person name="Jabbour D."/>
            <person name="Luo H."/>
            <person name="Baker S.E."/>
            <person name="Pisabarro A.G."/>
            <person name="Walton J.D."/>
            <person name="Blanchette R.A."/>
            <person name="Henrissat B."/>
            <person name="Martin F."/>
            <person name="Cullen D."/>
            <person name="Hibbett D.S."/>
            <person name="Grigoriev I.V."/>
        </authorList>
    </citation>
    <scope>NUCLEOTIDE SEQUENCE [LARGE SCALE GENOMIC DNA]</scope>
    <source>
        <strain evidence="3">CBS 339.88</strain>
    </source>
</reference>
<dbReference type="HOGENOM" id="CLU_051231_0_0_1"/>
<sequence length="512" mass="54802">MPPLHLSTVLTRKPSNLLSHISKVSREYAGKGHTLLFTLSSNFTLPQDLQAVVERLTKFNDVGDVGERTEKGKGTNGHTIGCLTDSFASTTFENLPVTKEVDQGPLLSCSLGIFDSKLCMPYRSELPGREQPQVGRWHSFRKKEVWAASAGNGGSGLEKPTAEGWEPDWQNIDTKGNEGGTDWERIWNRSVSASSLEIGLFPENLRAVKPNNIRALLSFSSSHPDSFTRSLSMHLPNSPSLTVIAAPTHFITGRGVTLFLDGRIYDDGAIGLALLKNAEAVGQTAEEGPAFRTEFLNVRRLSGPMTVTSREGNMINTLNSSNPTKLLLSALELAGISPLSASFKDEDQFALGVLAPDGQISRTHKITAGDPSARGGSLSMDALAAPDVGSVVQFLHFPSTVPLTFPMSLLPSLMPSNNTDAAPNSSKVFAALTVPEASTPQPHSASHTPSSETSNILDDTFLVPSSQGFVLSQGLTMLSVPEDVAEPVEAKVTSPSPWTCSVPGSTVLLEWD</sequence>
<evidence type="ECO:0000313" key="3">
    <source>
        <dbReference type="Proteomes" id="UP000027222"/>
    </source>
</evidence>
<keyword evidence="3" id="KW-1185">Reference proteome</keyword>
<evidence type="ECO:0008006" key="4">
    <source>
        <dbReference type="Google" id="ProtNLM"/>
    </source>
</evidence>
<proteinExistence type="predicted"/>
<dbReference type="OrthoDB" id="10251508at2759"/>
<gene>
    <name evidence="2" type="ORF">GALMADRAFT_142864</name>
</gene>
<organism evidence="2 3">
    <name type="scientific">Galerina marginata (strain CBS 339.88)</name>
    <dbReference type="NCBI Taxonomy" id="685588"/>
    <lineage>
        <taxon>Eukaryota</taxon>
        <taxon>Fungi</taxon>
        <taxon>Dikarya</taxon>
        <taxon>Basidiomycota</taxon>
        <taxon>Agaricomycotina</taxon>
        <taxon>Agaricomycetes</taxon>
        <taxon>Agaricomycetidae</taxon>
        <taxon>Agaricales</taxon>
        <taxon>Agaricineae</taxon>
        <taxon>Strophariaceae</taxon>
        <taxon>Galerina</taxon>
    </lineage>
</organism>